<evidence type="ECO:0000256" key="4">
    <source>
        <dbReference type="ARBA" id="ARBA00022692"/>
    </source>
</evidence>
<proteinExistence type="predicted"/>
<name>A0A6J6REC0_9ZZZZ</name>
<evidence type="ECO:0000256" key="1">
    <source>
        <dbReference type="ARBA" id="ARBA00004651"/>
    </source>
</evidence>
<reference evidence="9" key="1">
    <citation type="submission" date="2020-05" db="EMBL/GenBank/DDBJ databases">
        <authorList>
            <person name="Chiriac C."/>
            <person name="Salcher M."/>
            <person name="Ghai R."/>
            <person name="Kavagutti S V."/>
        </authorList>
    </citation>
    <scope>NUCLEOTIDE SEQUENCE</scope>
</reference>
<evidence type="ECO:0000256" key="7">
    <source>
        <dbReference type="ARBA" id="ARBA00023136"/>
    </source>
</evidence>
<dbReference type="PANTHER" id="PTHR24421">
    <property type="entry name" value="NITRATE/NITRITE SENSOR PROTEIN NARX-RELATED"/>
    <property type="match status" value="1"/>
</dbReference>
<feature type="domain" description="Signal transduction histidine kinase subgroup 3 dimerisation and phosphoacceptor" evidence="8">
    <location>
        <begin position="6"/>
        <end position="67"/>
    </location>
</feature>
<dbReference type="GO" id="GO:0000155">
    <property type="term" value="F:phosphorelay sensor kinase activity"/>
    <property type="evidence" value="ECO:0007669"/>
    <property type="project" value="InterPro"/>
</dbReference>
<dbReference type="InterPro" id="IPR036890">
    <property type="entry name" value="HATPase_C_sf"/>
</dbReference>
<accession>A0A6J6REC0</accession>
<evidence type="ECO:0000313" key="9">
    <source>
        <dbReference type="EMBL" id="CAB4719315.1"/>
    </source>
</evidence>
<dbReference type="GO" id="GO:0005886">
    <property type="term" value="C:plasma membrane"/>
    <property type="evidence" value="ECO:0007669"/>
    <property type="project" value="UniProtKB-SubCell"/>
</dbReference>
<dbReference type="Gene3D" id="3.30.565.10">
    <property type="entry name" value="Histidine kinase-like ATPase, C-terminal domain"/>
    <property type="match status" value="1"/>
</dbReference>
<keyword evidence="3" id="KW-0808">Transferase</keyword>
<dbReference type="PANTHER" id="PTHR24421:SF37">
    <property type="entry name" value="SENSOR HISTIDINE KINASE NARS"/>
    <property type="match status" value="1"/>
</dbReference>
<organism evidence="9">
    <name type="scientific">freshwater metagenome</name>
    <dbReference type="NCBI Taxonomy" id="449393"/>
    <lineage>
        <taxon>unclassified sequences</taxon>
        <taxon>metagenomes</taxon>
        <taxon>ecological metagenomes</taxon>
    </lineage>
</organism>
<dbReference type="CDD" id="cd16917">
    <property type="entry name" value="HATPase_UhpB-NarQ-NarX-like"/>
    <property type="match status" value="1"/>
</dbReference>
<protein>
    <submittedName>
        <fullName evidence="9">Unannotated protein</fullName>
    </submittedName>
</protein>
<evidence type="ECO:0000256" key="2">
    <source>
        <dbReference type="ARBA" id="ARBA00022475"/>
    </source>
</evidence>
<dbReference type="InterPro" id="IPR011712">
    <property type="entry name" value="Sig_transdc_His_kin_sub3_dim/P"/>
</dbReference>
<keyword evidence="7" id="KW-0472">Membrane</keyword>
<comment type="subcellular location">
    <subcellularLocation>
        <location evidence="1">Cell membrane</location>
        <topology evidence="1">Multi-pass membrane protein</topology>
    </subcellularLocation>
</comment>
<evidence type="ECO:0000259" key="8">
    <source>
        <dbReference type="Pfam" id="PF07730"/>
    </source>
</evidence>
<evidence type="ECO:0000256" key="3">
    <source>
        <dbReference type="ARBA" id="ARBA00022679"/>
    </source>
</evidence>
<dbReference type="SUPFAM" id="SSF55874">
    <property type="entry name" value="ATPase domain of HSP90 chaperone/DNA topoisomerase II/histidine kinase"/>
    <property type="match status" value="1"/>
</dbReference>
<keyword evidence="5" id="KW-0418">Kinase</keyword>
<dbReference type="AlphaFoldDB" id="A0A6J6REC0"/>
<sequence length="160" mass="17936">MSATARVRLAQELHDGIAQDLVGLSYFIDALLARDDASIELRQELRTLRFTISDVLERVRREIYELRVDTTKDELLLAGDKKYELSRVFNELIRNIEEHSHANEITISIGDDGVGGAHLKDGHHGLRGATERISDLGGSLSIESEKPGTHIEISLPWNPR</sequence>
<dbReference type="Pfam" id="PF07730">
    <property type="entry name" value="HisKA_3"/>
    <property type="match status" value="1"/>
</dbReference>
<dbReference type="InterPro" id="IPR050482">
    <property type="entry name" value="Sensor_HK_TwoCompSys"/>
</dbReference>
<evidence type="ECO:0000256" key="5">
    <source>
        <dbReference type="ARBA" id="ARBA00022777"/>
    </source>
</evidence>
<dbReference type="GO" id="GO:0046983">
    <property type="term" value="F:protein dimerization activity"/>
    <property type="evidence" value="ECO:0007669"/>
    <property type="project" value="InterPro"/>
</dbReference>
<keyword evidence="6" id="KW-1133">Transmembrane helix</keyword>
<keyword evidence="2" id="KW-1003">Cell membrane</keyword>
<gene>
    <name evidence="9" type="ORF">UFOPK2662_00600</name>
</gene>
<dbReference type="EMBL" id="CAEZYI010000025">
    <property type="protein sequence ID" value="CAB4719315.1"/>
    <property type="molecule type" value="Genomic_DNA"/>
</dbReference>
<keyword evidence="4" id="KW-0812">Transmembrane</keyword>
<evidence type="ECO:0000256" key="6">
    <source>
        <dbReference type="ARBA" id="ARBA00022989"/>
    </source>
</evidence>